<dbReference type="InterPro" id="IPR051677">
    <property type="entry name" value="AfsR-DnrI-RedD_regulator"/>
</dbReference>
<keyword evidence="3 5" id="KW-0238">DNA-binding</keyword>
<dbReference type="InterPro" id="IPR001867">
    <property type="entry name" value="OmpR/PhoB-type_DNA-bd"/>
</dbReference>
<feature type="compositionally biased region" description="Low complexity" evidence="6">
    <location>
        <begin position="232"/>
        <end position="265"/>
    </location>
</feature>
<feature type="compositionally biased region" description="Polar residues" evidence="6">
    <location>
        <begin position="692"/>
        <end position="711"/>
    </location>
</feature>
<evidence type="ECO:0000259" key="7">
    <source>
        <dbReference type="PROSITE" id="PS51755"/>
    </source>
</evidence>
<dbReference type="SMART" id="SM01043">
    <property type="entry name" value="BTAD"/>
    <property type="match status" value="1"/>
</dbReference>
<feature type="region of interest" description="Disordered" evidence="6">
    <location>
        <begin position="226"/>
        <end position="404"/>
    </location>
</feature>
<keyword evidence="2" id="KW-0805">Transcription regulation</keyword>
<evidence type="ECO:0000256" key="1">
    <source>
        <dbReference type="ARBA" id="ARBA00005820"/>
    </source>
</evidence>
<comment type="caution">
    <text evidence="8">The sequence shown here is derived from an EMBL/GenBank/DDBJ whole genome shotgun (WGS) entry which is preliminary data.</text>
</comment>
<evidence type="ECO:0000256" key="2">
    <source>
        <dbReference type="ARBA" id="ARBA00023015"/>
    </source>
</evidence>
<keyword evidence="9" id="KW-1185">Reference proteome</keyword>
<name>A0ABQ3XZC1_9ACTN</name>
<protein>
    <recommendedName>
        <fullName evidence="7">OmpR/PhoB-type domain-containing protein</fullName>
    </recommendedName>
</protein>
<dbReference type="SUPFAM" id="SSF48452">
    <property type="entry name" value="TPR-like"/>
    <property type="match status" value="1"/>
</dbReference>
<evidence type="ECO:0000256" key="3">
    <source>
        <dbReference type="ARBA" id="ARBA00023125"/>
    </source>
</evidence>
<dbReference type="InterPro" id="IPR016032">
    <property type="entry name" value="Sig_transdc_resp-reg_C-effctor"/>
</dbReference>
<dbReference type="Gene3D" id="1.10.10.10">
    <property type="entry name" value="Winged helix-like DNA-binding domain superfamily/Winged helix DNA-binding domain"/>
    <property type="match status" value="1"/>
</dbReference>
<dbReference type="PANTHER" id="PTHR35807:SF1">
    <property type="entry name" value="TRANSCRIPTIONAL REGULATOR REDD"/>
    <property type="match status" value="1"/>
</dbReference>
<gene>
    <name evidence="8" type="ORF">Ade02nite_17240</name>
</gene>
<proteinExistence type="inferred from homology"/>
<evidence type="ECO:0000313" key="9">
    <source>
        <dbReference type="Proteomes" id="UP000609879"/>
    </source>
</evidence>
<dbReference type="RefSeq" id="WP_239168634.1">
    <property type="nucleotide sequence ID" value="NZ_BAAABO010000029.1"/>
</dbReference>
<dbReference type="InterPro" id="IPR005158">
    <property type="entry name" value="BTAD"/>
</dbReference>
<reference evidence="8 9" key="1">
    <citation type="submission" date="2021-01" db="EMBL/GenBank/DDBJ databases">
        <title>Whole genome shotgun sequence of Actinoplanes deccanensis NBRC 13994.</title>
        <authorList>
            <person name="Komaki H."/>
            <person name="Tamura T."/>
        </authorList>
    </citation>
    <scope>NUCLEOTIDE SEQUENCE [LARGE SCALE GENOMIC DNA]</scope>
    <source>
        <strain evidence="8 9">NBRC 13994</strain>
    </source>
</reference>
<dbReference type="CDD" id="cd15831">
    <property type="entry name" value="BTAD"/>
    <property type="match status" value="1"/>
</dbReference>
<dbReference type="EMBL" id="BOMI01000028">
    <property type="protein sequence ID" value="GID73083.1"/>
    <property type="molecule type" value="Genomic_DNA"/>
</dbReference>
<accession>A0ABQ3XZC1</accession>
<dbReference type="InterPro" id="IPR036388">
    <property type="entry name" value="WH-like_DNA-bd_sf"/>
</dbReference>
<feature type="region of interest" description="Disordered" evidence="6">
    <location>
        <begin position="644"/>
        <end position="711"/>
    </location>
</feature>
<evidence type="ECO:0000313" key="8">
    <source>
        <dbReference type="EMBL" id="GID73083.1"/>
    </source>
</evidence>
<organism evidence="8 9">
    <name type="scientific">Paractinoplanes deccanensis</name>
    <dbReference type="NCBI Taxonomy" id="113561"/>
    <lineage>
        <taxon>Bacteria</taxon>
        <taxon>Bacillati</taxon>
        <taxon>Actinomycetota</taxon>
        <taxon>Actinomycetes</taxon>
        <taxon>Micromonosporales</taxon>
        <taxon>Micromonosporaceae</taxon>
        <taxon>Paractinoplanes</taxon>
    </lineage>
</organism>
<dbReference type="PROSITE" id="PS51755">
    <property type="entry name" value="OMPR_PHOB"/>
    <property type="match status" value="1"/>
</dbReference>
<comment type="similarity">
    <text evidence="1">Belongs to the AfsR/DnrI/RedD regulatory family.</text>
</comment>
<feature type="domain" description="OmpR/PhoB-type" evidence="7">
    <location>
        <begin position="1"/>
        <end position="82"/>
    </location>
</feature>
<keyword evidence="4" id="KW-0804">Transcription</keyword>
<feature type="compositionally biased region" description="Basic and acidic residues" evidence="6">
    <location>
        <begin position="290"/>
        <end position="304"/>
    </location>
</feature>
<evidence type="ECO:0000256" key="4">
    <source>
        <dbReference type="ARBA" id="ARBA00023163"/>
    </source>
</evidence>
<dbReference type="SUPFAM" id="SSF46894">
    <property type="entry name" value="C-terminal effector domain of the bipartite response regulators"/>
    <property type="match status" value="1"/>
</dbReference>
<dbReference type="PANTHER" id="PTHR35807">
    <property type="entry name" value="TRANSCRIPTIONAL REGULATOR REDD-RELATED"/>
    <property type="match status" value="1"/>
</dbReference>
<feature type="compositionally biased region" description="Low complexity" evidence="6">
    <location>
        <begin position="660"/>
        <end position="691"/>
    </location>
</feature>
<feature type="DNA-binding region" description="OmpR/PhoB-type" evidence="5">
    <location>
        <begin position="1"/>
        <end position="82"/>
    </location>
</feature>
<sequence>MPIALKGPAHRAVLARLIVARGRVVPVGHLVDDLWPVAPPEGAVSAVRTFVAALRRALEPGRPPRTPATLLVTEGPGYALRTDPDTVDAWRFERVATTPGPLTEDTLTTALGWWRGPAYADFPEAPWARADRARLAELRLRAVERLAEVRLAAGRPADAVPDLDAHITEHPWREDAWRLLALALYRAGRQGDALAVLRRARAHLVDQLGLDPGPALRRLETDILQQSPSLHTDPATSTTLTPPPADHTTTHQAAAEHTTAHSTPAGNKAHPTTEHTTAHPAADQHTAHPPTEHTSAHRAADQHTAHPTTTEDVTAHRAAGEQITAQSTHAEHTTTHPTHADDTTARPTHAGNTTVEAGSAQPRSIEPLAAEQRPPGHGAGRAAGRGADRAAGRGADGGPRAAGESVWAEVTADYDRLVAAGARARLDSTVGLLRGLAVTGGGGLAAARRHRVAAIAAAEELGDPVLTARVIGAYDVPAIWTRSDDPAQAAAIVAAAERTLAALPIDSVAARARLLATIAVESRGTRDPRPRQCALEAERLARGLDDPGLLAFALNGVFMQSCHRTGLAPERDAIGAELVELAATHGLVTAEVLGHLIRLQARSALGDFSTADTHAEAADRLAARHELPLVAVFTTWYRALRRAAHPDAAQPTTQHEPTRQATHTETAQQATQDEAAQQAAHPQAPRRTAQPDVSQQPPQTAQPGASRQATHPTTLQDVAAAYEQAAKQLDGAGMPGLEDGLLPLALLCLHIGRGEPAPTTHADYGPYEPWTRPLVLLARGDVIRARAALRAAPEPPADLLAEALWCLLGTAAAALGERATVERARQALTPARDEIAGAGSGLLTAGPVAAHLATLEAPPAAASGRQQRKRG</sequence>
<dbReference type="SMART" id="SM00862">
    <property type="entry name" value="Trans_reg_C"/>
    <property type="match status" value="1"/>
</dbReference>
<evidence type="ECO:0000256" key="6">
    <source>
        <dbReference type="SAM" id="MobiDB-lite"/>
    </source>
</evidence>
<evidence type="ECO:0000256" key="5">
    <source>
        <dbReference type="PROSITE-ProRule" id="PRU01091"/>
    </source>
</evidence>
<dbReference type="Gene3D" id="1.25.40.10">
    <property type="entry name" value="Tetratricopeptide repeat domain"/>
    <property type="match status" value="1"/>
</dbReference>
<dbReference type="Proteomes" id="UP000609879">
    <property type="component" value="Unassembled WGS sequence"/>
</dbReference>
<dbReference type="InterPro" id="IPR011990">
    <property type="entry name" value="TPR-like_helical_dom_sf"/>
</dbReference>
<dbReference type="Pfam" id="PF03704">
    <property type="entry name" value="BTAD"/>
    <property type="match status" value="1"/>
</dbReference>
<feature type="compositionally biased region" description="Basic and acidic residues" evidence="6">
    <location>
        <begin position="329"/>
        <end position="344"/>
    </location>
</feature>
<dbReference type="Pfam" id="PF00486">
    <property type="entry name" value="Trans_reg_C"/>
    <property type="match status" value="1"/>
</dbReference>